<name>E8LG68_9FIRM</name>
<gene>
    <name evidence="1" type="ORF">HMPREF9443_01869</name>
</gene>
<proteinExistence type="predicted"/>
<keyword evidence="2" id="KW-1185">Reference proteome</keyword>
<dbReference type="EMBL" id="AEVN01000100">
    <property type="protein sequence ID" value="EFY04187.1"/>
    <property type="molecule type" value="Genomic_DNA"/>
</dbReference>
<evidence type="ECO:0000313" key="2">
    <source>
        <dbReference type="Proteomes" id="UP000004923"/>
    </source>
</evidence>
<dbReference type="Proteomes" id="UP000004923">
    <property type="component" value="Unassembled WGS sequence"/>
</dbReference>
<dbReference type="HOGENOM" id="CLU_2701565_0_0_9"/>
<comment type="caution">
    <text evidence="1">The sequence shown here is derived from an EMBL/GenBank/DDBJ whole genome shotgun (WGS) entry which is preliminary data.</text>
</comment>
<dbReference type="AlphaFoldDB" id="E8LG68"/>
<accession>E8LG68</accession>
<reference evidence="1 2" key="1">
    <citation type="submission" date="2011-01" db="EMBL/GenBank/DDBJ databases">
        <authorList>
            <person name="Weinstock G."/>
            <person name="Sodergren E."/>
            <person name="Clifton S."/>
            <person name="Fulton L."/>
            <person name="Fulton B."/>
            <person name="Courtney L."/>
            <person name="Fronick C."/>
            <person name="Harrison M."/>
            <person name="Strong C."/>
            <person name="Farmer C."/>
            <person name="Delahaunty K."/>
            <person name="Markovic C."/>
            <person name="Hall O."/>
            <person name="Minx P."/>
            <person name="Tomlinson C."/>
            <person name="Mitreva M."/>
            <person name="Hou S."/>
            <person name="Chen J."/>
            <person name="Wollam A."/>
            <person name="Pepin K.H."/>
            <person name="Johnson M."/>
            <person name="Bhonagiri V."/>
            <person name="Zhang X."/>
            <person name="Suruliraj S."/>
            <person name="Warren W."/>
            <person name="Chinwalla A."/>
            <person name="Mardis E.R."/>
            <person name="Wilson R.K."/>
        </authorList>
    </citation>
    <scope>NUCLEOTIDE SEQUENCE [LARGE SCALE GENOMIC DNA]</scope>
    <source>
        <strain evidence="1 2">YIT 12067</strain>
    </source>
</reference>
<sequence length="73" mass="8502">MKYSLRHCIGIFNINFTKQITTIHCLYYNMLLPFICKVCTKKCFSYQKVTEQSRSIKQNNRSAFTPAVIFAVG</sequence>
<evidence type="ECO:0000313" key="1">
    <source>
        <dbReference type="EMBL" id="EFY04187.1"/>
    </source>
</evidence>
<organism evidence="1 2">
    <name type="scientific">Phascolarctobacterium succinatutens YIT 12067</name>
    <dbReference type="NCBI Taxonomy" id="626939"/>
    <lineage>
        <taxon>Bacteria</taxon>
        <taxon>Bacillati</taxon>
        <taxon>Bacillota</taxon>
        <taxon>Negativicutes</taxon>
        <taxon>Acidaminococcales</taxon>
        <taxon>Acidaminococcaceae</taxon>
        <taxon>Phascolarctobacterium</taxon>
    </lineage>
</organism>
<protein>
    <submittedName>
        <fullName evidence="1">Uncharacterized protein</fullName>
    </submittedName>
</protein>